<keyword evidence="1" id="KW-0808">Transferase</keyword>
<dbReference type="PROSITE" id="PS00109">
    <property type="entry name" value="PROTEIN_KINASE_TYR"/>
    <property type="match status" value="1"/>
</dbReference>
<dbReference type="GO" id="GO:0005524">
    <property type="term" value="F:ATP binding"/>
    <property type="evidence" value="ECO:0007669"/>
    <property type="project" value="UniProtKB-UniRule"/>
</dbReference>
<evidence type="ECO:0000256" key="2">
    <source>
        <dbReference type="ARBA" id="ARBA00022741"/>
    </source>
</evidence>
<proteinExistence type="predicted"/>
<protein>
    <submittedName>
        <fullName evidence="5">Uncharacterized protein</fullName>
    </submittedName>
</protein>
<dbReference type="InterPro" id="IPR050339">
    <property type="entry name" value="CC_SR_Kinase"/>
</dbReference>
<dbReference type="Proteomes" id="UP000269847">
    <property type="component" value="Chromosome"/>
</dbReference>
<gene>
    <name evidence="5" type="ORF">D7J84_02200</name>
</gene>
<name>A0A9W3V7D0_BACTU</name>
<evidence type="ECO:0000313" key="6">
    <source>
        <dbReference type="Proteomes" id="UP000269847"/>
    </source>
</evidence>
<dbReference type="Gene3D" id="1.10.510.10">
    <property type="entry name" value="Transferase(Phosphotransferase) domain 1"/>
    <property type="match status" value="1"/>
</dbReference>
<dbReference type="AlphaFoldDB" id="A0A9W3V7D0"/>
<evidence type="ECO:0000256" key="1">
    <source>
        <dbReference type="ARBA" id="ARBA00022679"/>
    </source>
</evidence>
<sequence length="399" mass="47122">MVNLTENVNIFLHNTLDDIIQQRGERNLNKYSGFYQKMPSPLKEIFSFYHAEFTELFDYLNSRLHTGYYTAHESRELFRDIHDIVKLQSYLINTEAAFDFCPYYKEIVEQCKSFLKTSGGSSIPPEFNEIKVIRMGQIFELQNGISITRANTTIPFQLKIIGEGSYAKVFKYKDTFYNCFFAVKKANSNLTEAEYQRFCTEFVEMRKLKSPYVLEVFKFDKENHQYIMEYADESLYTYISKRNNTLDFSKRINLIQQIFKAFTYIHSKNVLHRDISPSNILIKIYDGAEIIKVSDFGLIKLEESQLTNQFTEMKGAFNDPQLAFDGFSNYKIHHEIYALTRLIYFIFTGRTTMGAFTNEQFKAFFDKGTNPNREERYKDVREMQEAFKHFLSTLQQVKN</sequence>
<dbReference type="PROSITE" id="PS50011">
    <property type="entry name" value="PROTEIN_KINASE_DOM"/>
    <property type="match status" value="1"/>
</dbReference>
<dbReference type="InterPro" id="IPR011009">
    <property type="entry name" value="Kinase-like_dom_sf"/>
</dbReference>
<dbReference type="GO" id="GO:0004672">
    <property type="term" value="F:protein kinase activity"/>
    <property type="evidence" value="ECO:0007669"/>
    <property type="project" value="InterPro"/>
</dbReference>
<dbReference type="InterPro" id="IPR000719">
    <property type="entry name" value="Prot_kinase_dom"/>
</dbReference>
<evidence type="ECO:0000256" key="4">
    <source>
        <dbReference type="ARBA" id="ARBA00022840"/>
    </source>
</evidence>
<reference evidence="5 6" key="1">
    <citation type="submission" date="2018-09" db="EMBL/GenBank/DDBJ databases">
        <title>Complete genome of Bacillus thuringiensis strain QZL38.</title>
        <authorList>
            <person name="Song F."/>
        </authorList>
    </citation>
    <scope>NUCLEOTIDE SEQUENCE [LARGE SCALE GENOMIC DNA]</scope>
    <source>
        <strain evidence="5 6">QZL38</strain>
    </source>
</reference>
<dbReference type="PANTHER" id="PTHR11042">
    <property type="entry name" value="EUKARYOTIC TRANSLATION INITIATION FACTOR 2-ALPHA KINASE EIF2-ALPHA KINASE -RELATED"/>
    <property type="match status" value="1"/>
</dbReference>
<dbReference type="GO" id="GO:0005737">
    <property type="term" value="C:cytoplasm"/>
    <property type="evidence" value="ECO:0007669"/>
    <property type="project" value="TreeGrafter"/>
</dbReference>
<evidence type="ECO:0000313" key="5">
    <source>
        <dbReference type="EMBL" id="AYF80081.1"/>
    </source>
</evidence>
<keyword evidence="3" id="KW-0418">Kinase</keyword>
<accession>A0A9W3V7D0</accession>
<keyword evidence="2" id="KW-0547">Nucleotide-binding</keyword>
<dbReference type="RefSeq" id="WP_061884039.1">
    <property type="nucleotide sequence ID" value="NZ_CP014282.1"/>
</dbReference>
<dbReference type="InterPro" id="IPR017441">
    <property type="entry name" value="Protein_kinase_ATP_BS"/>
</dbReference>
<dbReference type="EMBL" id="CP032608">
    <property type="protein sequence ID" value="AYF80081.1"/>
    <property type="molecule type" value="Genomic_DNA"/>
</dbReference>
<dbReference type="InterPro" id="IPR008266">
    <property type="entry name" value="Tyr_kinase_AS"/>
</dbReference>
<organism evidence="5 6">
    <name type="scientific">Bacillus thuringiensis</name>
    <dbReference type="NCBI Taxonomy" id="1428"/>
    <lineage>
        <taxon>Bacteria</taxon>
        <taxon>Bacillati</taxon>
        <taxon>Bacillota</taxon>
        <taxon>Bacilli</taxon>
        <taxon>Bacillales</taxon>
        <taxon>Bacillaceae</taxon>
        <taxon>Bacillus</taxon>
        <taxon>Bacillus cereus group</taxon>
    </lineage>
</organism>
<dbReference type="PROSITE" id="PS00107">
    <property type="entry name" value="PROTEIN_KINASE_ATP"/>
    <property type="match status" value="1"/>
</dbReference>
<dbReference type="Pfam" id="PF00069">
    <property type="entry name" value="Pkinase"/>
    <property type="match status" value="1"/>
</dbReference>
<evidence type="ECO:0000256" key="3">
    <source>
        <dbReference type="ARBA" id="ARBA00022777"/>
    </source>
</evidence>
<dbReference type="SUPFAM" id="SSF56112">
    <property type="entry name" value="Protein kinase-like (PK-like)"/>
    <property type="match status" value="1"/>
</dbReference>
<keyword evidence="4" id="KW-0067">ATP-binding</keyword>